<protein>
    <submittedName>
        <fullName evidence="2">Hypp5653 protein</fullName>
    </submittedName>
</protein>
<evidence type="ECO:0000313" key="3">
    <source>
        <dbReference type="Proteomes" id="UP000838412"/>
    </source>
</evidence>
<dbReference type="AlphaFoldDB" id="A0A8J9W3D6"/>
<proteinExistence type="predicted"/>
<sequence length="182" mass="20639">MEVKRPLHLSDLQQQSSQRRKSFPLTGLPAREYFTMEEQDREDDQATRKRQRVSVQHSTEKVRLRGKRRDLPQAVTAMREALISNMGEVAYNQLAEDQLLPSPPKTVKTEWIEILGCQNVTLFALFFSLRCDGQDDTNGRDSPSCGCVVRHTRAPTDSGTEVWPCPIFVFVPSGFQSAKAKS</sequence>
<organism evidence="2 3">
    <name type="scientific">Branchiostoma lanceolatum</name>
    <name type="common">Common lancelet</name>
    <name type="synonym">Amphioxus lanceolatum</name>
    <dbReference type="NCBI Taxonomy" id="7740"/>
    <lineage>
        <taxon>Eukaryota</taxon>
        <taxon>Metazoa</taxon>
        <taxon>Chordata</taxon>
        <taxon>Cephalochordata</taxon>
        <taxon>Leptocardii</taxon>
        <taxon>Amphioxiformes</taxon>
        <taxon>Branchiostomatidae</taxon>
        <taxon>Branchiostoma</taxon>
    </lineage>
</organism>
<evidence type="ECO:0000313" key="2">
    <source>
        <dbReference type="EMBL" id="CAH1238861.1"/>
    </source>
</evidence>
<dbReference type="EMBL" id="OV696695">
    <property type="protein sequence ID" value="CAH1238861.1"/>
    <property type="molecule type" value="Genomic_DNA"/>
</dbReference>
<name>A0A8J9W3D6_BRALA</name>
<gene>
    <name evidence="2" type="primary">Hypp5653</name>
    <name evidence="2" type="ORF">BLAG_LOCUS3303</name>
</gene>
<keyword evidence="3" id="KW-1185">Reference proteome</keyword>
<reference evidence="2" key="1">
    <citation type="submission" date="2022-01" db="EMBL/GenBank/DDBJ databases">
        <authorList>
            <person name="Braso-Vives M."/>
        </authorList>
    </citation>
    <scope>NUCLEOTIDE SEQUENCE</scope>
</reference>
<dbReference type="Proteomes" id="UP000838412">
    <property type="component" value="Chromosome 10"/>
</dbReference>
<accession>A0A8J9W3D6</accession>
<evidence type="ECO:0000256" key="1">
    <source>
        <dbReference type="SAM" id="MobiDB-lite"/>
    </source>
</evidence>
<feature type="region of interest" description="Disordered" evidence="1">
    <location>
        <begin position="1"/>
        <end position="65"/>
    </location>
</feature>